<sequence length="198" mass="22125">MPKYVDPELRAKEITDAAVRVLGEGGFAKLTLRNLAKRLGGSITLVTHYFPNRDVLITGILEHFFAESDQFAEELAAIADPAERLHAALLWFLPVDEETLVRERGRIALVAHRDADAAVDDFITRLEPAMRAILAQGIAGFVEEDEFEVTLDLLRSWTTGMALSAVEHPEIWTVERQLRALDRFLALLSMPAVHRVNA</sequence>
<dbReference type="Pfam" id="PF00440">
    <property type="entry name" value="TetR_N"/>
    <property type="match status" value="1"/>
</dbReference>
<keyword evidence="2" id="KW-0805">Transcription regulation</keyword>
<dbReference type="PROSITE" id="PS50977">
    <property type="entry name" value="HTH_TETR_2"/>
    <property type="match status" value="1"/>
</dbReference>
<evidence type="ECO:0000256" key="1">
    <source>
        <dbReference type="ARBA" id="ARBA00022491"/>
    </source>
</evidence>
<evidence type="ECO:0000256" key="5">
    <source>
        <dbReference type="PROSITE-ProRule" id="PRU00335"/>
    </source>
</evidence>
<dbReference type="AlphaFoldDB" id="A0A6G4VBK8"/>
<dbReference type="InterPro" id="IPR050109">
    <property type="entry name" value="HTH-type_TetR-like_transc_reg"/>
</dbReference>
<dbReference type="GO" id="GO:0000976">
    <property type="term" value="F:transcription cis-regulatory region binding"/>
    <property type="evidence" value="ECO:0007669"/>
    <property type="project" value="TreeGrafter"/>
</dbReference>
<evidence type="ECO:0000256" key="4">
    <source>
        <dbReference type="ARBA" id="ARBA00023163"/>
    </source>
</evidence>
<protein>
    <submittedName>
        <fullName evidence="7">TetR/AcrR family transcriptional regulator</fullName>
    </submittedName>
</protein>
<dbReference type="PANTHER" id="PTHR30055:SF175">
    <property type="entry name" value="HTH-TYPE TRANSCRIPTIONAL REPRESSOR KSTR2"/>
    <property type="match status" value="1"/>
</dbReference>
<accession>A0A6G4VBK8</accession>
<gene>
    <name evidence="7" type="ORF">G5C60_28045</name>
</gene>
<dbReference type="InterPro" id="IPR036271">
    <property type="entry name" value="Tet_transcr_reg_TetR-rel_C_sf"/>
</dbReference>
<dbReference type="EMBL" id="JAAKZY010000101">
    <property type="protein sequence ID" value="NGO11351.1"/>
    <property type="molecule type" value="Genomic_DNA"/>
</dbReference>
<dbReference type="InterPro" id="IPR009057">
    <property type="entry name" value="Homeodomain-like_sf"/>
</dbReference>
<keyword evidence="1" id="KW-0678">Repressor</keyword>
<organism evidence="7 8">
    <name type="scientific">Streptomyces scabichelini</name>
    <dbReference type="NCBI Taxonomy" id="2711217"/>
    <lineage>
        <taxon>Bacteria</taxon>
        <taxon>Bacillati</taxon>
        <taxon>Actinomycetota</taxon>
        <taxon>Actinomycetes</taxon>
        <taxon>Kitasatosporales</taxon>
        <taxon>Streptomycetaceae</taxon>
        <taxon>Streptomyces</taxon>
    </lineage>
</organism>
<dbReference type="SUPFAM" id="SSF46689">
    <property type="entry name" value="Homeodomain-like"/>
    <property type="match status" value="1"/>
</dbReference>
<dbReference type="RefSeq" id="WP_165263711.1">
    <property type="nucleotide sequence ID" value="NZ_JAAKZY010000101.1"/>
</dbReference>
<dbReference type="SUPFAM" id="SSF48498">
    <property type="entry name" value="Tetracyclin repressor-like, C-terminal domain"/>
    <property type="match status" value="1"/>
</dbReference>
<evidence type="ECO:0000256" key="3">
    <source>
        <dbReference type="ARBA" id="ARBA00023125"/>
    </source>
</evidence>
<feature type="DNA-binding region" description="H-T-H motif" evidence="5">
    <location>
        <begin position="31"/>
        <end position="50"/>
    </location>
</feature>
<dbReference type="Proteomes" id="UP000472335">
    <property type="component" value="Unassembled WGS sequence"/>
</dbReference>
<dbReference type="Gene3D" id="1.10.357.10">
    <property type="entry name" value="Tetracycline Repressor, domain 2"/>
    <property type="match status" value="1"/>
</dbReference>
<reference evidence="7 8" key="1">
    <citation type="submission" date="2020-02" db="EMBL/GenBank/DDBJ databases">
        <title>Whole-genome analyses of novel actinobacteria.</title>
        <authorList>
            <person name="Sahin N."/>
            <person name="Gencbay T."/>
        </authorList>
    </citation>
    <scope>NUCLEOTIDE SEQUENCE [LARGE SCALE GENOMIC DNA]</scope>
    <source>
        <strain evidence="7 8">HC44</strain>
    </source>
</reference>
<proteinExistence type="predicted"/>
<dbReference type="GO" id="GO:0003700">
    <property type="term" value="F:DNA-binding transcription factor activity"/>
    <property type="evidence" value="ECO:0007669"/>
    <property type="project" value="TreeGrafter"/>
</dbReference>
<keyword evidence="8" id="KW-1185">Reference proteome</keyword>
<dbReference type="PANTHER" id="PTHR30055">
    <property type="entry name" value="HTH-TYPE TRANSCRIPTIONAL REGULATOR RUTR"/>
    <property type="match status" value="1"/>
</dbReference>
<evidence type="ECO:0000313" key="7">
    <source>
        <dbReference type="EMBL" id="NGO11351.1"/>
    </source>
</evidence>
<keyword evidence="3 5" id="KW-0238">DNA-binding</keyword>
<evidence type="ECO:0000313" key="8">
    <source>
        <dbReference type="Proteomes" id="UP000472335"/>
    </source>
</evidence>
<evidence type="ECO:0000256" key="2">
    <source>
        <dbReference type="ARBA" id="ARBA00023015"/>
    </source>
</evidence>
<comment type="caution">
    <text evidence="7">The sequence shown here is derived from an EMBL/GenBank/DDBJ whole genome shotgun (WGS) entry which is preliminary data.</text>
</comment>
<name>A0A6G4VBK8_9ACTN</name>
<evidence type="ECO:0000259" key="6">
    <source>
        <dbReference type="PROSITE" id="PS50977"/>
    </source>
</evidence>
<dbReference type="InterPro" id="IPR001647">
    <property type="entry name" value="HTH_TetR"/>
</dbReference>
<feature type="domain" description="HTH tetR-type" evidence="6">
    <location>
        <begin position="8"/>
        <end position="68"/>
    </location>
</feature>
<keyword evidence="4" id="KW-0804">Transcription</keyword>